<reference evidence="3 4" key="1">
    <citation type="submission" date="2024-01" db="EMBL/GenBank/DDBJ databases">
        <authorList>
            <consortium name="Genoscope - CEA"/>
            <person name="William W."/>
        </authorList>
    </citation>
    <scope>NUCLEOTIDE SEQUENCE [LARGE SCALE GENOMIC DNA]</scope>
    <source>
        <strain evidence="3 4">29B2s-10</strain>
    </source>
</reference>
<dbReference type="Proteomes" id="UP001497600">
    <property type="component" value="Chromosome E"/>
</dbReference>
<feature type="compositionally biased region" description="Low complexity" evidence="2">
    <location>
        <begin position="82"/>
        <end position="96"/>
    </location>
</feature>
<name>A0ABP0EFL6_9ASCO</name>
<feature type="region of interest" description="Disordered" evidence="2">
    <location>
        <begin position="378"/>
        <end position="417"/>
    </location>
</feature>
<accession>A0ABP0EFL6</accession>
<dbReference type="EMBL" id="OZ004257">
    <property type="protein sequence ID" value="CAK7906747.1"/>
    <property type="molecule type" value="Genomic_DNA"/>
</dbReference>
<proteinExistence type="predicted"/>
<organism evidence="3 4">
    <name type="scientific">[Candida] anglica</name>
    <dbReference type="NCBI Taxonomy" id="148631"/>
    <lineage>
        <taxon>Eukaryota</taxon>
        <taxon>Fungi</taxon>
        <taxon>Dikarya</taxon>
        <taxon>Ascomycota</taxon>
        <taxon>Saccharomycotina</taxon>
        <taxon>Pichiomycetes</taxon>
        <taxon>Debaryomycetaceae</taxon>
        <taxon>Kurtzmaniella</taxon>
    </lineage>
</organism>
<keyword evidence="1" id="KW-0175">Coiled coil</keyword>
<feature type="compositionally biased region" description="Polar residues" evidence="2">
    <location>
        <begin position="392"/>
        <end position="417"/>
    </location>
</feature>
<feature type="coiled-coil region" evidence="1">
    <location>
        <begin position="144"/>
        <end position="182"/>
    </location>
</feature>
<keyword evidence="4" id="KW-1185">Reference proteome</keyword>
<feature type="compositionally biased region" description="Acidic residues" evidence="2">
    <location>
        <begin position="319"/>
        <end position="328"/>
    </location>
</feature>
<evidence type="ECO:0000256" key="1">
    <source>
        <dbReference type="SAM" id="Coils"/>
    </source>
</evidence>
<feature type="compositionally biased region" description="Basic and acidic residues" evidence="2">
    <location>
        <begin position="329"/>
        <end position="351"/>
    </location>
</feature>
<gene>
    <name evidence="3" type="ORF">CAAN4_E02190</name>
</gene>
<sequence>MGTQPCRLCIVNDATLCVDCSNAKLELERNSCAKLDWFNDAARKEINRIFIESERLQSASRPVEEGPAKKTSTGAGTIHQVPRSLSPSPSSSPSPSINGKLQDAKVPSELPIASIDSIKVLSQQLVRLQVVNQKVKIMGIERTTDSLERRIKSTRQHVEALRQRLEKERESIHKAKKVIELQRIKKINLIDSERDFTRTKSERVKRQATRLQIKHYHTLMEMSFSTYVGKSYISKLKAGKLLFNKQPIIPLDKFFEYNNRIEQLNNFLENLIILQRKILNVFDDGVVRMPYLVELEKLIPTSKFYDIVHSKEVQMLGFDDGDGEEEEEKSGGKLNGEEMSKQEKNRPGRSNEKVINLGDALMLPLSSKTINNQRRLSLNPGAVSTGIPEPISSANTTDKSNTESTPASPSPPQMQRTNKLLNGKKVVIIPHKILTKPFTKLTPKEYLKFLQIVVKILVNFKSFFSLIRPLSETYDLEKILTHVSTLGSYFERKLEDQPLSSSPYETTTQEESSSVVSTVALSGKKSMKNFYSKIFGAESPLNIQSVGTGEVGGGDTGGIFGNVSEMGQSVESPAKSVINPTDNMKVTIQRVYGIIVGGVKKDKVAASKVHLEDWDVISKML</sequence>
<evidence type="ECO:0008006" key="5">
    <source>
        <dbReference type="Google" id="ProtNLM"/>
    </source>
</evidence>
<feature type="region of interest" description="Disordered" evidence="2">
    <location>
        <begin position="60"/>
        <end position="102"/>
    </location>
</feature>
<protein>
    <recommendedName>
        <fullName evidence="5">Autophagy-related protein 14</fullName>
    </recommendedName>
</protein>
<evidence type="ECO:0000313" key="4">
    <source>
        <dbReference type="Proteomes" id="UP001497600"/>
    </source>
</evidence>
<feature type="region of interest" description="Disordered" evidence="2">
    <location>
        <begin position="318"/>
        <end position="351"/>
    </location>
</feature>
<evidence type="ECO:0000313" key="3">
    <source>
        <dbReference type="EMBL" id="CAK7906747.1"/>
    </source>
</evidence>
<evidence type="ECO:0000256" key="2">
    <source>
        <dbReference type="SAM" id="MobiDB-lite"/>
    </source>
</evidence>